<protein>
    <submittedName>
        <fullName evidence="5">Ureidoglycolate lyase</fullName>
    </submittedName>
</protein>
<dbReference type="Pfam" id="PF04115">
    <property type="entry name" value="Ureidogly_lyase"/>
    <property type="match status" value="1"/>
</dbReference>
<dbReference type="InterPro" id="IPR007247">
    <property type="entry name" value="Ureidogly_lyase"/>
</dbReference>
<sequence>MPGTNEMAKMAYDLVAEPLSVERCSGYCDLLAQQGDTACSRDPRENARLVIEIISVQPADPAAATFRMERHPTSAQAFIPLDDGDYLIVMCRSDAGDRPDLQDLRALIVPGHTAIQYRPAIWHVPMQTVSDPGRFCVVTNRAGTPNDCEWAETEPFTVHLKPHLKRA</sequence>
<dbReference type="PANTHER" id="PTHR21221">
    <property type="entry name" value="UREIDOGLYCOLATE HYDROLASE"/>
    <property type="match status" value="1"/>
</dbReference>
<proteinExistence type="predicted"/>
<dbReference type="GO" id="GO:0016829">
    <property type="term" value="F:lyase activity"/>
    <property type="evidence" value="ECO:0007669"/>
    <property type="project" value="UniProtKB-KW"/>
</dbReference>
<dbReference type="PANTHER" id="PTHR21221:SF1">
    <property type="entry name" value="UREIDOGLYCOLATE LYASE"/>
    <property type="match status" value="1"/>
</dbReference>
<evidence type="ECO:0000256" key="4">
    <source>
        <dbReference type="ARBA" id="ARBA00047684"/>
    </source>
</evidence>
<dbReference type="EMBL" id="JAESHT010000022">
    <property type="protein sequence ID" value="MBL3675326.1"/>
    <property type="molecule type" value="Genomic_DNA"/>
</dbReference>
<reference evidence="5 6" key="1">
    <citation type="submission" date="2021-01" db="EMBL/GenBank/DDBJ databases">
        <title>011410 draft genome.</title>
        <authorList>
            <person name="Lang L."/>
        </authorList>
    </citation>
    <scope>NUCLEOTIDE SEQUENCE [LARGE SCALE GENOMIC DNA]</scope>
    <source>
        <strain evidence="5 6">KCTC 42845</strain>
    </source>
</reference>
<evidence type="ECO:0000256" key="2">
    <source>
        <dbReference type="ARBA" id="ARBA00022631"/>
    </source>
</evidence>
<evidence type="ECO:0000256" key="3">
    <source>
        <dbReference type="ARBA" id="ARBA00023239"/>
    </source>
</evidence>
<dbReference type="RefSeq" id="WP_191312291.1">
    <property type="nucleotide sequence ID" value="NZ_BNCL01000021.1"/>
</dbReference>
<comment type="catalytic activity">
    <reaction evidence="4">
        <text>(S)-ureidoglycolate = urea + glyoxylate</text>
        <dbReference type="Rhea" id="RHEA:11304"/>
        <dbReference type="ChEBI" id="CHEBI:16199"/>
        <dbReference type="ChEBI" id="CHEBI:36655"/>
        <dbReference type="ChEBI" id="CHEBI:57296"/>
        <dbReference type="EC" id="4.3.2.3"/>
    </reaction>
</comment>
<dbReference type="InterPro" id="IPR011051">
    <property type="entry name" value="RmlC_Cupin_sf"/>
</dbReference>
<comment type="caution">
    <text evidence="5">The sequence shown here is derived from an EMBL/GenBank/DDBJ whole genome shotgun (WGS) entry which is preliminary data.</text>
</comment>
<dbReference type="InterPro" id="IPR047233">
    <property type="entry name" value="UAH_cupin"/>
</dbReference>
<evidence type="ECO:0000313" key="6">
    <source>
        <dbReference type="Proteomes" id="UP000644749"/>
    </source>
</evidence>
<evidence type="ECO:0000313" key="5">
    <source>
        <dbReference type="EMBL" id="MBL3675326.1"/>
    </source>
</evidence>
<dbReference type="Gene3D" id="2.60.120.480">
    <property type="entry name" value="Ureidoglycolate hydrolase"/>
    <property type="match status" value="1"/>
</dbReference>
<evidence type="ECO:0000256" key="1">
    <source>
        <dbReference type="ARBA" id="ARBA00011738"/>
    </source>
</evidence>
<dbReference type="InterPro" id="IPR024060">
    <property type="entry name" value="Ureidoglycolate_lyase_dom_sf"/>
</dbReference>
<comment type="subunit">
    <text evidence="1">Homodimer.</text>
</comment>
<keyword evidence="2" id="KW-0659">Purine metabolism</keyword>
<keyword evidence="6" id="KW-1185">Reference proteome</keyword>
<keyword evidence="3 5" id="KW-0456">Lyase</keyword>
<dbReference type="SUPFAM" id="SSF51182">
    <property type="entry name" value="RmlC-like cupins"/>
    <property type="match status" value="1"/>
</dbReference>
<gene>
    <name evidence="5" type="ORF">JL111_17780</name>
</gene>
<dbReference type="Proteomes" id="UP000644749">
    <property type="component" value="Unassembled WGS sequence"/>
</dbReference>
<dbReference type="CDD" id="cd20298">
    <property type="entry name" value="cupin_UAH"/>
    <property type="match status" value="1"/>
</dbReference>
<organism evidence="5 6">
    <name type="scientific">Paracoccus aerius</name>
    <dbReference type="NCBI Taxonomy" id="1915382"/>
    <lineage>
        <taxon>Bacteria</taxon>
        <taxon>Pseudomonadati</taxon>
        <taxon>Pseudomonadota</taxon>
        <taxon>Alphaproteobacteria</taxon>
        <taxon>Rhodobacterales</taxon>
        <taxon>Paracoccaceae</taxon>
        <taxon>Paracoccus</taxon>
    </lineage>
</organism>
<name>A0ABS1SCW6_9RHOB</name>
<accession>A0ABS1SCW6</accession>